<evidence type="ECO:0000256" key="3">
    <source>
        <dbReference type="ARBA" id="ARBA00022722"/>
    </source>
</evidence>
<evidence type="ECO:0000313" key="9">
    <source>
        <dbReference type="Proteomes" id="UP001188597"/>
    </source>
</evidence>
<dbReference type="Proteomes" id="UP001188597">
    <property type="component" value="Unassembled WGS sequence"/>
</dbReference>
<dbReference type="InterPro" id="IPR036397">
    <property type="entry name" value="RNaseH_sf"/>
</dbReference>
<gene>
    <name evidence="8" type="ORF">RJ639_001998</name>
</gene>
<dbReference type="SUPFAM" id="SSF56672">
    <property type="entry name" value="DNA/RNA polymerases"/>
    <property type="match status" value="1"/>
</dbReference>
<dbReference type="Pfam" id="PF17917">
    <property type="entry name" value="RT_RNaseH"/>
    <property type="match status" value="1"/>
</dbReference>
<dbReference type="PANTHER" id="PTHR48475:SF2">
    <property type="entry name" value="RIBONUCLEASE H"/>
    <property type="match status" value="1"/>
</dbReference>
<name>A0AA88XBQ9_9ASTE</name>
<comment type="caution">
    <text evidence="8">The sequence shown here is derived from an EMBL/GenBank/DDBJ whole genome shotgun (WGS) entry which is preliminary data.</text>
</comment>
<dbReference type="PANTHER" id="PTHR48475">
    <property type="entry name" value="RIBONUCLEASE H"/>
    <property type="match status" value="1"/>
</dbReference>
<dbReference type="SUPFAM" id="SSF53098">
    <property type="entry name" value="Ribonuclease H-like"/>
    <property type="match status" value="1"/>
</dbReference>
<dbReference type="EMBL" id="JAVXUP010000006">
    <property type="protein sequence ID" value="KAK3043419.1"/>
    <property type="molecule type" value="Genomic_DNA"/>
</dbReference>
<dbReference type="InterPro" id="IPR012337">
    <property type="entry name" value="RNaseH-like_sf"/>
</dbReference>
<dbReference type="AlphaFoldDB" id="A0AA88XBQ9"/>
<feature type="domain" description="Reverse transcriptase RNase H-like" evidence="7">
    <location>
        <begin position="51"/>
        <end position="149"/>
    </location>
</feature>
<keyword evidence="1" id="KW-0808">Transferase</keyword>
<evidence type="ECO:0000313" key="8">
    <source>
        <dbReference type="EMBL" id="KAK3043419.1"/>
    </source>
</evidence>
<dbReference type="InterPro" id="IPR041373">
    <property type="entry name" value="RT_RNaseH"/>
</dbReference>
<sequence>MISAPVTTVPPAMTITPPFENIVLPQFQTVDKSEPPTAAPPLLSKPLVGEELFLYLAIADLAVSAILVREQDGKQLPIYYVSKVLQSAELRYPDAEKLAFALLVVTRKLRPYFQSHYIMVLTDKPLRRILHKHDVSGRLVPWSIELGEFDIRYRLRPSIKGQALADFIVECTLPIEDEEQLPQKEQPFTWTLHVDGSFNASGSGAGLILHGPENLVQITHYQKFMKASVVSTLEDAHWKTKFSGQAITGLLCTHPQTNGHTEVTNLTLLQGLKKKLDGANGLWVDELPKILWAYNTTSRTSTGETPFSLSFGTEALIPVEIGLPSLRLTTYDPVQNEEALRANLDLLDERREQAAMRLAAYRQ</sequence>
<dbReference type="GO" id="GO:0016787">
    <property type="term" value="F:hydrolase activity"/>
    <property type="evidence" value="ECO:0007669"/>
    <property type="project" value="UniProtKB-KW"/>
</dbReference>
<keyword evidence="3" id="KW-0540">Nuclease</keyword>
<proteinExistence type="predicted"/>
<evidence type="ECO:0000256" key="4">
    <source>
        <dbReference type="ARBA" id="ARBA00022759"/>
    </source>
</evidence>
<protein>
    <recommendedName>
        <fullName evidence="7">Reverse transcriptase RNase H-like domain-containing protein</fullName>
    </recommendedName>
</protein>
<keyword evidence="4" id="KW-0255">Endonuclease</keyword>
<keyword evidence="2" id="KW-0548">Nucleotidyltransferase</keyword>
<dbReference type="GO" id="GO:0004519">
    <property type="term" value="F:endonuclease activity"/>
    <property type="evidence" value="ECO:0007669"/>
    <property type="project" value="UniProtKB-KW"/>
</dbReference>
<reference evidence="8" key="1">
    <citation type="submission" date="2022-12" db="EMBL/GenBank/DDBJ databases">
        <title>Draft genome assemblies for two species of Escallonia (Escalloniales).</title>
        <authorList>
            <person name="Chanderbali A."/>
            <person name="Dervinis C."/>
            <person name="Anghel I."/>
            <person name="Soltis D."/>
            <person name="Soltis P."/>
            <person name="Zapata F."/>
        </authorList>
    </citation>
    <scope>NUCLEOTIDE SEQUENCE</scope>
    <source>
        <strain evidence="8">UCBG64.0493</strain>
        <tissue evidence="8">Leaf</tissue>
    </source>
</reference>
<dbReference type="Gene3D" id="3.30.420.10">
    <property type="entry name" value="Ribonuclease H-like superfamily/Ribonuclease H"/>
    <property type="match status" value="1"/>
</dbReference>
<evidence type="ECO:0000259" key="7">
    <source>
        <dbReference type="Pfam" id="PF17917"/>
    </source>
</evidence>
<evidence type="ECO:0000256" key="6">
    <source>
        <dbReference type="ARBA" id="ARBA00022918"/>
    </source>
</evidence>
<dbReference type="GO" id="GO:0003676">
    <property type="term" value="F:nucleic acid binding"/>
    <property type="evidence" value="ECO:0007669"/>
    <property type="project" value="InterPro"/>
</dbReference>
<keyword evidence="6" id="KW-0695">RNA-directed DNA polymerase</keyword>
<evidence type="ECO:0000256" key="2">
    <source>
        <dbReference type="ARBA" id="ARBA00022695"/>
    </source>
</evidence>
<accession>A0AA88XBQ9</accession>
<organism evidence="8 9">
    <name type="scientific">Escallonia herrerae</name>
    <dbReference type="NCBI Taxonomy" id="1293975"/>
    <lineage>
        <taxon>Eukaryota</taxon>
        <taxon>Viridiplantae</taxon>
        <taxon>Streptophyta</taxon>
        <taxon>Embryophyta</taxon>
        <taxon>Tracheophyta</taxon>
        <taxon>Spermatophyta</taxon>
        <taxon>Magnoliopsida</taxon>
        <taxon>eudicotyledons</taxon>
        <taxon>Gunneridae</taxon>
        <taxon>Pentapetalae</taxon>
        <taxon>asterids</taxon>
        <taxon>campanulids</taxon>
        <taxon>Escalloniales</taxon>
        <taxon>Escalloniaceae</taxon>
        <taxon>Escallonia</taxon>
    </lineage>
</organism>
<keyword evidence="5" id="KW-0378">Hydrolase</keyword>
<dbReference type="GO" id="GO:0003964">
    <property type="term" value="F:RNA-directed DNA polymerase activity"/>
    <property type="evidence" value="ECO:0007669"/>
    <property type="project" value="UniProtKB-KW"/>
</dbReference>
<dbReference type="InterPro" id="IPR043502">
    <property type="entry name" value="DNA/RNA_pol_sf"/>
</dbReference>
<keyword evidence="9" id="KW-1185">Reference proteome</keyword>
<evidence type="ECO:0000256" key="5">
    <source>
        <dbReference type="ARBA" id="ARBA00022801"/>
    </source>
</evidence>
<evidence type="ECO:0000256" key="1">
    <source>
        <dbReference type="ARBA" id="ARBA00022679"/>
    </source>
</evidence>